<feature type="domain" description="Carbohydrate binding module family 17/28" evidence="1">
    <location>
        <begin position="58"/>
        <end position="226"/>
    </location>
</feature>
<gene>
    <name evidence="2" type="ordered locus">Deipe_1290</name>
</gene>
<evidence type="ECO:0000313" key="3">
    <source>
        <dbReference type="Proteomes" id="UP000010467"/>
    </source>
</evidence>
<keyword evidence="3" id="KW-1185">Reference proteome</keyword>
<reference evidence="3" key="1">
    <citation type="submission" date="2012-03" db="EMBL/GenBank/DDBJ databases">
        <title>Complete sequence of chromosome of Deinococcus peraridilitoris DSM 19664.</title>
        <authorList>
            <person name="Lucas S."/>
            <person name="Copeland A."/>
            <person name="Lapidus A."/>
            <person name="Glavina del Rio T."/>
            <person name="Dalin E."/>
            <person name="Tice H."/>
            <person name="Bruce D."/>
            <person name="Goodwin L."/>
            <person name="Pitluck S."/>
            <person name="Peters L."/>
            <person name="Mikhailova N."/>
            <person name="Lu M."/>
            <person name="Kyrpides N."/>
            <person name="Mavromatis K."/>
            <person name="Ivanova N."/>
            <person name="Brettin T."/>
            <person name="Detter J.C."/>
            <person name="Han C."/>
            <person name="Larimer F."/>
            <person name="Land M."/>
            <person name="Hauser L."/>
            <person name="Markowitz V."/>
            <person name="Cheng J.-F."/>
            <person name="Hugenholtz P."/>
            <person name="Woyke T."/>
            <person name="Wu D."/>
            <person name="Pukall R."/>
            <person name="Steenblock K."/>
            <person name="Brambilla E."/>
            <person name="Klenk H.-P."/>
            <person name="Eisen J.A."/>
        </authorList>
    </citation>
    <scope>NUCLEOTIDE SEQUENCE [LARGE SCALE GENOMIC DNA]</scope>
    <source>
        <strain evidence="3">DSM 19664 / LMG 22246 / CIP 109416 / KR-200</strain>
    </source>
</reference>
<dbReference type="Gene3D" id="2.60.120.260">
    <property type="entry name" value="Galactose-binding domain-like"/>
    <property type="match status" value="2"/>
</dbReference>
<organism evidence="2 3">
    <name type="scientific">Deinococcus peraridilitoris (strain DSM 19664 / LMG 22246 / CIP 109416 / KR-200)</name>
    <dbReference type="NCBI Taxonomy" id="937777"/>
    <lineage>
        <taxon>Bacteria</taxon>
        <taxon>Thermotogati</taxon>
        <taxon>Deinococcota</taxon>
        <taxon>Deinococci</taxon>
        <taxon>Deinococcales</taxon>
        <taxon>Deinococcaceae</taxon>
        <taxon>Deinococcus</taxon>
    </lineage>
</organism>
<dbReference type="InterPro" id="IPR008979">
    <property type="entry name" value="Galactose-bd-like_sf"/>
</dbReference>
<dbReference type="HOGENOM" id="CLU_648482_0_0_0"/>
<dbReference type="KEGG" id="dpd:Deipe_1290"/>
<name>L0A1E9_DEIPD</name>
<evidence type="ECO:0000313" key="2">
    <source>
        <dbReference type="EMBL" id="AFZ66840.1"/>
    </source>
</evidence>
<dbReference type="InterPro" id="IPR005086">
    <property type="entry name" value="CBM17/28"/>
</dbReference>
<dbReference type="STRING" id="937777.Deipe_1290"/>
<dbReference type="SUPFAM" id="SSF49785">
    <property type="entry name" value="Galactose-binding domain-like"/>
    <property type="match status" value="2"/>
</dbReference>
<sequence>MFSKNVSGLTAFSGAAYTRRKFKEKRLSTTAVVSGEYVRARIKGVPYRPIDRTAYAELAWSFENDTQGFGVNSDSPDKTVTVTHDRGALKLSSLGASNDVSTGGFWSNLRISADGSSVKPNILGAKSISMDVFVPAPTTVSIAAVPQSSNNGWTSPARAVVLTADQFTLQPDQRYKATLILTDADAPNLQKIAEDETNNVLSNIIFFVGTASTASNDTVWLDNITFHGHRVAAPVIHDPLGTATLPSSFENGTRQGWDWDGESGVKSALRVQQANGSNALSWEVIYPDVKPAGGWASAPRLVLNKSDLTRGVNSHLTFDLYLQPERASAGALQVNLAFGPPSLGYWAQASETVQLDLTTLGSLPRTPDGLYHVKATFDLTKINDAKVLAPDTQLGKITLVVADINSNYAGKMYLDNVRFSGAP</sequence>
<dbReference type="OrthoDB" id="154460at2"/>
<dbReference type="Proteomes" id="UP000010467">
    <property type="component" value="Chromosome"/>
</dbReference>
<dbReference type="eggNOG" id="COG2730">
    <property type="taxonomic scope" value="Bacteria"/>
</dbReference>
<dbReference type="EMBL" id="CP003382">
    <property type="protein sequence ID" value="AFZ66840.1"/>
    <property type="molecule type" value="Genomic_DNA"/>
</dbReference>
<dbReference type="Pfam" id="PF03424">
    <property type="entry name" value="CBM_17_28"/>
    <property type="match status" value="2"/>
</dbReference>
<dbReference type="GO" id="GO:0008810">
    <property type="term" value="F:cellulase activity"/>
    <property type="evidence" value="ECO:0007669"/>
    <property type="project" value="InterPro"/>
</dbReference>
<accession>L0A1E9</accession>
<dbReference type="GO" id="GO:0030245">
    <property type="term" value="P:cellulose catabolic process"/>
    <property type="evidence" value="ECO:0007669"/>
    <property type="project" value="InterPro"/>
</dbReference>
<feature type="domain" description="Carbohydrate binding module family 17/28" evidence="1">
    <location>
        <begin position="244"/>
        <end position="419"/>
    </location>
</feature>
<dbReference type="PATRIC" id="fig|937777.3.peg.1293"/>
<protein>
    <submittedName>
        <fullName evidence="2">Carbohydrate binding domain (Family 17/28)</fullName>
    </submittedName>
</protein>
<evidence type="ECO:0000259" key="1">
    <source>
        <dbReference type="Pfam" id="PF03424"/>
    </source>
</evidence>
<dbReference type="AlphaFoldDB" id="L0A1E9"/>
<proteinExistence type="predicted"/>